<evidence type="ECO:0000313" key="13">
    <source>
        <dbReference type="EMBL" id="AIB06817.1"/>
    </source>
</evidence>
<dbReference type="EMBL" id="KF823818">
    <property type="protein sequence ID" value="AIB06817.1"/>
    <property type="molecule type" value="Viral_cRNA"/>
</dbReference>
<keyword evidence="10" id="KW-0687">Ribonucleoprotein</keyword>
<keyword evidence="9 13" id="KW-0543">Viral nucleoprotein</keyword>
<dbReference type="InterPro" id="IPR009522">
    <property type="entry name" value="Capsid_Phlebovir/Tenuivir"/>
</dbReference>
<dbReference type="GO" id="GO:1990904">
    <property type="term" value="C:ribonucleoprotein complex"/>
    <property type="evidence" value="ECO:0007669"/>
    <property type="project" value="UniProtKB-KW"/>
</dbReference>
<evidence type="ECO:0000256" key="4">
    <source>
        <dbReference type="ARBA" id="ARBA00004452"/>
    </source>
</evidence>
<dbReference type="Pfam" id="PF05733">
    <property type="entry name" value="Tenui_N"/>
    <property type="match status" value="1"/>
</dbReference>
<evidence type="ECO:0000256" key="1">
    <source>
        <dbReference type="ARBA" id="ARBA00004136"/>
    </source>
</evidence>
<evidence type="ECO:0000256" key="9">
    <source>
        <dbReference type="ARBA" id="ARBA00023086"/>
    </source>
</evidence>
<evidence type="ECO:0000256" key="5">
    <source>
        <dbReference type="ARBA" id="ARBA00005299"/>
    </source>
</evidence>
<evidence type="ECO:0000256" key="11">
    <source>
        <dbReference type="ARBA" id="ARBA00033344"/>
    </source>
</evidence>
<comment type="subcellular location">
    <subcellularLocation>
        <location evidence="1">Host Golgi apparatus</location>
    </subcellularLocation>
    <subcellularLocation>
        <location evidence="3">Host cytoplasm</location>
    </subcellularLocation>
    <subcellularLocation>
        <location evidence="4">Host endoplasmic reticulum-Golgi intermediate compartment</location>
    </subcellularLocation>
    <subcellularLocation>
        <location evidence="2">Host nucleus</location>
    </subcellularLocation>
</comment>
<keyword evidence="9 13" id="KW-0946">Virion</keyword>
<reference evidence="13" key="1">
    <citation type="journal article" date="2014" name="Virol. J.">
        <title>Viral metagenomic analysis of feces of wild small carnivores.</title>
        <authorList>
            <person name="Bodewes R."/>
            <person name="Ruiz-Gonzalez A."/>
            <person name="Schapendonk C.M."/>
            <person name="van den Brand J.M."/>
            <person name="Osterhaus A.D."/>
            <person name="Smits S.L."/>
        </authorList>
    </citation>
    <scope>NUCLEOTIDE SEQUENCE</scope>
    <source>
        <strain evidence="13">S38</strain>
    </source>
</reference>
<dbReference type="GO" id="GO:0042025">
    <property type="term" value="C:host cell nucleus"/>
    <property type="evidence" value="ECO:0007669"/>
    <property type="project" value="UniProtKB-SubCell"/>
</dbReference>
<feature type="non-terminal residue" evidence="13">
    <location>
        <position position="1"/>
    </location>
</feature>
<keyword evidence="8" id="KW-1048">Host nucleus</keyword>
<dbReference type="GO" id="GO:0044172">
    <property type="term" value="C:host cell endoplasmic reticulum-Golgi intermediate compartment"/>
    <property type="evidence" value="ECO:0007669"/>
    <property type="project" value="UniProtKB-SubCell"/>
</dbReference>
<proteinExistence type="inferred from homology"/>
<dbReference type="InterPro" id="IPR015971">
    <property type="entry name" value="Nucleocapsid_Phlebovirus"/>
</dbReference>
<dbReference type="GO" id="GO:0003723">
    <property type="term" value="F:RNA binding"/>
    <property type="evidence" value="ECO:0007669"/>
    <property type="project" value="InterPro"/>
</dbReference>
<evidence type="ECO:0000256" key="6">
    <source>
        <dbReference type="ARBA" id="ARBA00014389"/>
    </source>
</evidence>
<evidence type="ECO:0000256" key="7">
    <source>
        <dbReference type="ARBA" id="ARBA00022561"/>
    </source>
</evidence>
<sequence>MQSNAAVRSKDIYTMIIIFLSRGNKFDKIMKKSAPEAANLLKALLEKYKIKSSKPASNNDITLARIAATFPHITYKVMSSLKPPRPADQWLMTRGLIINHPGYKMPGAFAMLSRQLSNSVANLHIIKGLLLVQHAESEVINLQKETYRRQSADEKLYQLTQYARAAFNNHLTPDAERDEFTRDIKEFSSTHGAKIATEYNKI</sequence>
<accession>A0A060DA17</accession>
<feature type="non-terminal residue" evidence="13">
    <location>
        <position position="202"/>
    </location>
</feature>
<name>A0A060DA17_9VIRU</name>
<evidence type="ECO:0000256" key="12">
    <source>
        <dbReference type="ARBA" id="ARBA00046628"/>
    </source>
</evidence>
<comment type="subunit">
    <text evidence="12">Homodimer. Homohexamer; ring-shaped, necessary to form the nucleocapsid. Homopentamers; opened pentamers in solution. Binds to viral genomic RNA. Interacts with glycoprotein Gn; this interaction allows packaging of nucleocapsids into virions.</text>
</comment>
<keyword evidence="7" id="KW-0167">Capsid protein</keyword>
<comment type="similarity">
    <text evidence="5">Belongs to the phlebovirus nucleocapsid protein family.</text>
</comment>
<evidence type="ECO:0000256" key="3">
    <source>
        <dbReference type="ARBA" id="ARBA00004192"/>
    </source>
</evidence>
<evidence type="ECO:0000256" key="10">
    <source>
        <dbReference type="ARBA" id="ARBA00023274"/>
    </source>
</evidence>
<evidence type="ECO:0000256" key="2">
    <source>
        <dbReference type="ARBA" id="ARBA00004147"/>
    </source>
</evidence>
<protein>
    <recommendedName>
        <fullName evidence="6">Nucleoprotein</fullName>
    </recommendedName>
    <alternativeName>
        <fullName evidence="11">Nucleocapsid protein</fullName>
    </alternativeName>
</protein>
<evidence type="ECO:0000256" key="8">
    <source>
        <dbReference type="ARBA" id="ARBA00022562"/>
    </source>
</evidence>
<dbReference type="GO" id="GO:0044177">
    <property type="term" value="C:host cell Golgi apparatus"/>
    <property type="evidence" value="ECO:0007669"/>
    <property type="project" value="UniProtKB-SubCell"/>
</dbReference>
<organism evidence="13">
    <name type="scientific">Fox fecal bunyavirus</name>
    <dbReference type="NCBI Taxonomy" id="1504567"/>
    <lineage>
        <taxon>Viruses</taxon>
        <taxon>Riboviria</taxon>
        <taxon>Orthornavirae</taxon>
        <taxon>Negarnaviricota</taxon>
        <taxon>Polyploviricotina</taxon>
        <taxon>Bunyaviricetes</taxon>
        <taxon>Elliovirales</taxon>
        <taxon>Peribunyaviridae</taxon>
    </lineage>
</organism>
<dbReference type="GO" id="GO:0019013">
    <property type="term" value="C:viral nucleocapsid"/>
    <property type="evidence" value="ECO:0007669"/>
    <property type="project" value="UniProtKB-KW"/>
</dbReference>
<dbReference type="PIRSF" id="PIRSF003953">
    <property type="entry name" value="N_PhelboV"/>
    <property type="match status" value="1"/>
</dbReference>